<comment type="similarity">
    <text evidence="1">Belongs to the calycin superfamily. Fatty-acid binding protein (FABP) family.</text>
</comment>
<evidence type="ECO:0000256" key="2">
    <source>
        <dbReference type="ARBA" id="ARBA00023121"/>
    </source>
</evidence>
<sequence length="312" mass="34598">MANCRGIWKLIYVDCFKEYLDQIDVSEENQTRALQLLTPGNDITQDIRVLEDDVIIKTFTPVASMEVAAKLGVPFESLYLDGRTIKTVFSEEDGKLIETLTGPFSTRIVRDLQDDVMIMTMTSGEVTSTRKYSKVEPTNAAEDSEKTSAGESKTSTPVTDPNTEPGESSEKESQEPPTPESNTTPAETSEQTLSKEQPGQEPEEEGSEPAPIKEESEPAKEESGPVKETSEPVKEESEPVEKESEPVKEESEPVKEESEPVEKESEPVKEESEPVEKVSEPVKEESEKVKEESEPVKEESPQAAPQNKETEQ</sequence>
<name>A0ABM0K658_APLCA</name>
<feature type="compositionally biased region" description="Polar residues" evidence="3">
    <location>
        <begin position="303"/>
        <end position="312"/>
    </location>
</feature>
<accession>A0ABM0K658</accession>
<feature type="compositionally biased region" description="Polar residues" evidence="3">
    <location>
        <begin position="180"/>
        <end position="195"/>
    </location>
</feature>
<dbReference type="InterPro" id="IPR031259">
    <property type="entry name" value="ILBP"/>
</dbReference>
<feature type="compositionally biased region" description="Polar residues" evidence="3">
    <location>
        <begin position="149"/>
        <end position="166"/>
    </location>
</feature>
<evidence type="ECO:0000256" key="1">
    <source>
        <dbReference type="ARBA" id="ARBA00008390"/>
    </source>
</evidence>
<dbReference type="PANTHER" id="PTHR11955">
    <property type="entry name" value="FATTY ACID BINDING PROTEIN"/>
    <property type="match status" value="1"/>
</dbReference>
<reference evidence="6" key="1">
    <citation type="submission" date="2025-08" db="UniProtKB">
        <authorList>
            <consortium name="RefSeq"/>
        </authorList>
    </citation>
    <scope>IDENTIFICATION</scope>
</reference>
<dbReference type="GeneID" id="101847691"/>
<evidence type="ECO:0000313" key="5">
    <source>
        <dbReference type="Proteomes" id="UP000694888"/>
    </source>
</evidence>
<keyword evidence="5" id="KW-1185">Reference proteome</keyword>
<dbReference type="InterPro" id="IPR000566">
    <property type="entry name" value="Lipocln_cytosolic_FA-bd_dom"/>
</dbReference>
<dbReference type="PRINTS" id="PR00178">
    <property type="entry name" value="FATTYACIDBP"/>
</dbReference>
<dbReference type="Proteomes" id="UP000694888">
    <property type="component" value="Unplaced"/>
</dbReference>
<organism evidence="5 6">
    <name type="scientific">Aplysia californica</name>
    <name type="common">California sea hare</name>
    <dbReference type="NCBI Taxonomy" id="6500"/>
    <lineage>
        <taxon>Eukaryota</taxon>
        <taxon>Metazoa</taxon>
        <taxon>Spiralia</taxon>
        <taxon>Lophotrochozoa</taxon>
        <taxon>Mollusca</taxon>
        <taxon>Gastropoda</taxon>
        <taxon>Heterobranchia</taxon>
        <taxon>Euthyneura</taxon>
        <taxon>Tectipleura</taxon>
        <taxon>Aplysiida</taxon>
        <taxon>Aplysioidea</taxon>
        <taxon>Aplysiidae</taxon>
        <taxon>Aplysia</taxon>
    </lineage>
</organism>
<evidence type="ECO:0000259" key="4">
    <source>
        <dbReference type="Pfam" id="PF00061"/>
    </source>
</evidence>
<feature type="domain" description="Lipocalin/cytosolic fatty-acid binding" evidence="4">
    <location>
        <begin position="6"/>
        <end position="134"/>
    </location>
</feature>
<dbReference type="RefSeq" id="XP_005109647.2">
    <property type="nucleotide sequence ID" value="XM_005109590.2"/>
</dbReference>
<evidence type="ECO:0000313" key="6">
    <source>
        <dbReference type="RefSeq" id="XP_005109647.2"/>
    </source>
</evidence>
<evidence type="ECO:0000256" key="3">
    <source>
        <dbReference type="SAM" id="MobiDB-lite"/>
    </source>
</evidence>
<keyword evidence="2" id="KW-0446">Lipid-binding</keyword>
<dbReference type="InterPro" id="IPR012674">
    <property type="entry name" value="Calycin"/>
</dbReference>
<protein>
    <submittedName>
        <fullName evidence="6">Neurofilament heavy polypeptide</fullName>
    </submittedName>
</protein>
<dbReference type="Gene3D" id="2.40.128.20">
    <property type="match status" value="1"/>
</dbReference>
<feature type="region of interest" description="Disordered" evidence="3">
    <location>
        <begin position="125"/>
        <end position="312"/>
    </location>
</feature>
<proteinExistence type="inferred from homology"/>
<dbReference type="InterPro" id="IPR000463">
    <property type="entry name" value="Fatty_acid-bd"/>
</dbReference>
<dbReference type="Pfam" id="PF00061">
    <property type="entry name" value="Lipocalin"/>
    <property type="match status" value="1"/>
</dbReference>
<dbReference type="CDD" id="cd00742">
    <property type="entry name" value="FABP"/>
    <property type="match status" value="1"/>
</dbReference>
<feature type="compositionally biased region" description="Basic and acidic residues" evidence="3">
    <location>
        <begin position="211"/>
        <end position="300"/>
    </location>
</feature>
<dbReference type="SUPFAM" id="SSF50814">
    <property type="entry name" value="Lipocalins"/>
    <property type="match status" value="1"/>
</dbReference>
<gene>
    <name evidence="6" type="primary">LOC101847691</name>
</gene>